<sequence>MNKYCTLLSLLILVALFSSAQIKSYNQSIKVPHPVCYGSGEVERVRIPPPAEFLLKSAGAAKSEIIVDYNGFTPEAQEAFAYAVSIWESIIESDMPIRMQANWEDNLETNVLGSCGPETYYKDFKDAPFKGRYYPVAIAEKIAKREMNGESRYDIVANFNSNVDWYYGTDMNCPDTLYDLVTVVMHEIGHGLGFTGFLFIDSNNEYGAYGNMEFGDATSFDILVQKGETDGKQLVDTSFFENVSSALKRALVSNDLYANSPIAQHRNDGLKPKLYTPYIFNAGSSIYHLDDDTYGHTDVNSLMTHAVGMAEAIHDPGPITKGIMDDIGWRNIYIRFDQVKDIEELKPLVFSGWFESDYGVKDGTPKVIYSLDEFDSHSDTLELMDLKGDGTYSVTFEPAAGTEKISYYIEVQDTVNRMRTDPALAPTEFYTIHVGTDTEKPVIVHEEINYFLLINEQQQLSADISDNLGIDTAYVQYSINGDAQEPFALQRDFDNRYIGNFPFDLNNLNDGDEITYAIFAIDEANTPNSNRLPADELDFFSFTIEDIFDPVSYYSNDFNAETPDFLLSDFDIYTAPDFNDGALHSLHPYAAPEIDNGELEFTTLLKKPIIIKDNGTLNFAEVVLVEPGGLTSVYGDSNFYDYVIVEGSKNNGANWYPLSDGYDSSDQLVWKTNYNSGIPTDGQNSETEGTADWFVNRSITLTDNDYFVAGDTILIRFRLYSDPYATGWGWAIDDLEIQRPVSAGITLLSPGEINVYPNPFTDNVTVKISAVQQEAQIQIDVFNAVGQKIYATHEQGVIGGYSHEINLSRYGNGIFLVKVSQNGQPVLTKKLIKN</sequence>
<proteinExistence type="predicted"/>
<dbReference type="InterPro" id="IPR026444">
    <property type="entry name" value="Secre_tail"/>
</dbReference>
<dbReference type="RefSeq" id="WP_038556828.1">
    <property type="nucleotide sequence ID" value="NZ_FOHT01000042.1"/>
</dbReference>
<accession>A0A1I0JFT8</accession>
<dbReference type="AlphaFoldDB" id="A0A1I0JFT8"/>
<dbReference type="Pfam" id="PF18962">
    <property type="entry name" value="Por_Secre_tail"/>
    <property type="match status" value="1"/>
</dbReference>
<organism evidence="3 4">
    <name type="scientific">Draconibacterium orientale</name>
    <dbReference type="NCBI Taxonomy" id="1168034"/>
    <lineage>
        <taxon>Bacteria</taxon>
        <taxon>Pseudomonadati</taxon>
        <taxon>Bacteroidota</taxon>
        <taxon>Bacteroidia</taxon>
        <taxon>Marinilabiliales</taxon>
        <taxon>Prolixibacteraceae</taxon>
        <taxon>Draconibacterium</taxon>
    </lineage>
</organism>
<dbReference type="OrthoDB" id="614750at2"/>
<feature type="chain" id="PRO_5010165814" evidence="1">
    <location>
        <begin position="21"/>
        <end position="834"/>
    </location>
</feature>
<evidence type="ECO:0000259" key="2">
    <source>
        <dbReference type="Pfam" id="PF18962"/>
    </source>
</evidence>
<keyword evidence="1" id="KW-0732">Signal</keyword>
<dbReference type="Gene3D" id="3.40.390.10">
    <property type="entry name" value="Collagenase (Catalytic Domain)"/>
    <property type="match status" value="1"/>
</dbReference>
<evidence type="ECO:0000313" key="4">
    <source>
        <dbReference type="Proteomes" id="UP000181981"/>
    </source>
</evidence>
<dbReference type="InterPro" id="IPR024079">
    <property type="entry name" value="MetalloPept_cat_dom_sf"/>
</dbReference>
<protein>
    <submittedName>
        <fullName evidence="3">Por secretion system C-terminal sorting domain-containing protein</fullName>
    </submittedName>
</protein>
<dbReference type="SUPFAM" id="SSF55486">
    <property type="entry name" value="Metalloproteases ('zincins'), catalytic domain"/>
    <property type="match status" value="1"/>
</dbReference>
<feature type="signal peptide" evidence="1">
    <location>
        <begin position="1"/>
        <end position="20"/>
    </location>
</feature>
<evidence type="ECO:0000256" key="1">
    <source>
        <dbReference type="SAM" id="SignalP"/>
    </source>
</evidence>
<feature type="domain" description="Secretion system C-terminal sorting" evidence="2">
    <location>
        <begin position="755"/>
        <end position="832"/>
    </location>
</feature>
<dbReference type="EMBL" id="FOHT01000042">
    <property type="protein sequence ID" value="SEU08962.1"/>
    <property type="molecule type" value="Genomic_DNA"/>
</dbReference>
<dbReference type="Proteomes" id="UP000181981">
    <property type="component" value="Unassembled WGS sequence"/>
</dbReference>
<name>A0A1I0JFT8_9BACT</name>
<reference evidence="3 4" key="1">
    <citation type="submission" date="2016-10" db="EMBL/GenBank/DDBJ databases">
        <authorList>
            <person name="de Groot N.N."/>
        </authorList>
    </citation>
    <scope>NUCLEOTIDE SEQUENCE [LARGE SCALE GENOMIC DNA]</scope>
    <source>
        <strain evidence="3 4">DSM 25947</strain>
    </source>
</reference>
<gene>
    <name evidence="3" type="ORF">SAMN05444285_14210</name>
</gene>
<dbReference type="GO" id="GO:0008237">
    <property type="term" value="F:metallopeptidase activity"/>
    <property type="evidence" value="ECO:0007669"/>
    <property type="project" value="InterPro"/>
</dbReference>
<evidence type="ECO:0000313" key="3">
    <source>
        <dbReference type="EMBL" id="SEU08962.1"/>
    </source>
</evidence>
<dbReference type="NCBIfam" id="TIGR04183">
    <property type="entry name" value="Por_Secre_tail"/>
    <property type="match status" value="1"/>
</dbReference>